<accession>A0A918ZFU7</accession>
<dbReference type="Pfam" id="PF01257">
    <property type="entry name" value="2Fe-2S_thioredx"/>
    <property type="match status" value="1"/>
</dbReference>
<dbReference type="InterPro" id="IPR037207">
    <property type="entry name" value="Nuop51_4Fe4S-bd_sf"/>
</dbReference>
<evidence type="ECO:0000313" key="8">
    <source>
        <dbReference type="Proteomes" id="UP000603227"/>
    </source>
</evidence>
<evidence type="ECO:0000256" key="4">
    <source>
        <dbReference type="ARBA" id="ARBA00023004"/>
    </source>
</evidence>
<dbReference type="Pfam" id="PF10589">
    <property type="entry name" value="NADH_4Fe-4S"/>
    <property type="match status" value="1"/>
</dbReference>
<evidence type="ECO:0000259" key="6">
    <source>
        <dbReference type="SMART" id="SM00928"/>
    </source>
</evidence>
<sequence length="579" mass="59712">MNSAARIAGPGHPLHDEVMIPVGSADRFDAFRALADRRGRPGVRLIESLAEVRAGTADSPGTWAPAVAAGLRLPAAAALGPAGYYADLAAPHGRRHVRICAATACLAARAGRHLTEAEDELGVTAGTASLDGETSLQTVRCLGYCYAGPAALDGDTPCTGPTLTGQLGGREPPRAPEIPAADDTGDPVLLGAVVAGEPPWQVWPQVVTAGTADDVQREVAASGLRGRGGAGFRVAAKWAAAGRAPGTVVVANGDEGDPGSYADRLLMEAEPERVLEGLALACFACGTHRGVVLVRSEYPSALARMREAVGQAYDDGHFGPSVHGTDTSLDVEVVEGAGSYVAGEETALIASLEGDRGCARPRPPYPTRRGLWDAPTVVNNVETLASVPWIIARGGAEYARRGARGETGTKLVCLSERFARPGAYEVELGTSLSRIVTELGGGLKDGSELTALQVGGPLGGFLGPDALDVPLTSADLAARGAALGHAGLVAFDQRVAPEEVLRHIWQFAEAESCGACSPCRVGSRRGLQLASAGIPPGPEWGRLAHVLAEASLCAFGRRIPPAVHSLARAYGNRLAGWEP</sequence>
<reference evidence="7" key="1">
    <citation type="journal article" date="2014" name="Int. J. Syst. Evol. Microbiol.">
        <title>Complete genome sequence of Corynebacterium casei LMG S-19264T (=DSM 44701T), isolated from a smear-ripened cheese.</title>
        <authorList>
            <consortium name="US DOE Joint Genome Institute (JGI-PGF)"/>
            <person name="Walter F."/>
            <person name="Albersmeier A."/>
            <person name="Kalinowski J."/>
            <person name="Ruckert C."/>
        </authorList>
    </citation>
    <scope>NUCLEOTIDE SEQUENCE</scope>
    <source>
        <strain evidence="7">CGMCC 4.7403</strain>
    </source>
</reference>
<dbReference type="EMBL" id="BNAT01000033">
    <property type="protein sequence ID" value="GHE49220.1"/>
    <property type="molecule type" value="Genomic_DNA"/>
</dbReference>
<evidence type="ECO:0000256" key="1">
    <source>
        <dbReference type="ARBA" id="ARBA00007523"/>
    </source>
</evidence>
<dbReference type="GO" id="GO:0010181">
    <property type="term" value="F:FMN binding"/>
    <property type="evidence" value="ECO:0007669"/>
    <property type="project" value="InterPro"/>
</dbReference>
<feature type="domain" description="NADH-ubiquinone oxidoreductase 51kDa subunit iron-sulphur binding" evidence="6">
    <location>
        <begin position="498"/>
        <end position="543"/>
    </location>
</feature>
<dbReference type="GO" id="GO:0051539">
    <property type="term" value="F:4 iron, 4 sulfur cluster binding"/>
    <property type="evidence" value="ECO:0007669"/>
    <property type="project" value="UniProtKB-KW"/>
</dbReference>
<dbReference type="Proteomes" id="UP000603227">
    <property type="component" value="Unassembled WGS sequence"/>
</dbReference>
<dbReference type="Gene3D" id="3.40.30.10">
    <property type="entry name" value="Glutaredoxin"/>
    <property type="match status" value="1"/>
</dbReference>
<dbReference type="SMART" id="SM00928">
    <property type="entry name" value="NADH_4Fe-4S"/>
    <property type="match status" value="1"/>
</dbReference>
<name>A0A918ZFU7_9ACTN</name>
<comment type="caution">
    <text evidence="7">The sequence shown here is derived from an EMBL/GenBank/DDBJ whole genome shotgun (WGS) entry which is preliminary data.</text>
</comment>
<dbReference type="PANTHER" id="PTHR43578:SF3">
    <property type="entry name" value="NADH-QUINONE OXIDOREDUCTASE SUBUNIT F"/>
    <property type="match status" value="1"/>
</dbReference>
<dbReference type="InterPro" id="IPR019575">
    <property type="entry name" value="Nuop51_4Fe4S-bd"/>
</dbReference>
<dbReference type="GO" id="GO:0046872">
    <property type="term" value="F:metal ion binding"/>
    <property type="evidence" value="ECO:0007669"/>
    <property type="project" value="UniProtKB-KW"/>
</dbReference>
<dbReference type="Gene3D" id="3.10.20.600">
    <property type="match status" value="1"/>
</dbReference>
<dbReference type="PANTHER" id="PTHR43578">
    <property type="entry name" value="NADH-QUINONE OXIDOREDUCTASE SUBUNIT F"/>
    <property type="match status" value="1"/>
</dbReference>
<gene>
    <name evidence="7" type="ORF">GCM10017771_70560</name>
</gene>
<dbReference type="InterPro" id="IPR011538">
    <property type="entry name" value="Nuo51_FMN-bd"/>
</dbReference>
<protein>
    <recommendedName>
        <fullName evidence="6">NADH-ubiquinone oxidoreductase 51kDa subunit iron-sulphur binding domain-containing protein</fullName>
    </recommendedName>
</protein>
<dbReference type="Gene3D" id="3.40.50.11540">
    <property type="entry name" value="NADH-ubiquinone oxidoreductase 51kDa subunit"/>
    <property type="match status" value="1"/>
</dbReference>
<dbReference type="AlphaFoldDB" id="A0A918ZFU7"/>
<keyword evidence="8" id="KW-1185">Reference proteome</keyword>
<dbReference type="SUPFAM" id="SSF52833">
    <property type="entry name" value="Thioredoxin-like"/>
    <property type="match status" value="1"/>
</dbReference>
<dbReference type="InterPro" id="IPR037225">
    <property type="entry name" value="Nuo51_FMN-bd_sf"/>
</dbReference>
<organism evidence="7 8">
    <name type="scientific">Streptomyces capitiformicae</name>
    <dbReference type="NCBI Taxonomy" id="2014920"/>
    <lineage>
        <taxon>Bacteria</taxon>
        <taxon>Bacillati</taxon>
        <taxon>Actinomycetota</taxon>
        <taxon>Actinomycetes</taxon>
        <taxon>Kitasatosporales</taxon>
        <taxon>Streptomycetaceae</taxon>
        <taxon>Streptomyces</taxon>
    </lineage>
</organism>
<dbReference type="Gene3D" id="1.20.1440.230">
    <property type="entry name" value="NADH-ubiquinone oxidoreductase 51kDa subunit, iron-sulphur binding domain"/>
    <property type="match status" value="1"/>
</dbReference>
<reference evidence="7" key="2">
    <citation type="submission" date="2020-09" db="EMBL/GenBank/DDBJ databases">
        <authorList>
            <person name="Sun Q."/>
            <person name="Zhou Y."/>
        </authorList>
    </citation>
    <scope>NUCLEOTIDE SEQUENCE</scope>
    <source>
        <strain evidence="7">CGMCC 4.7403</strain>
    </source>
</reference>
<dbReference type="InterPro" id="IPR001949">
    <property type="entry name" value="NADH-UbQ_OxRdtase_51kDa_CS"/>
</dbReference>
<dbReference type="GO" id="GO:0008137">
    <property type="term" value="F:NADH dehydrogenase (ubiquinone) activity"/>
    <property type="evidence" value="ECO:0007669"/>
    <property type="project" value="InterPro"/>
</dbReference>
<comment type="similarity">
    <text evidence="1">Belongs to the complex I 51 kDa subunit family.</text>
</comment>
<evidence type="ECO:0000256" key="5">
    <source>
        <dbReference type="ARBA" id="ARBA00023014"/>
    </source>
</evidence>
<dbReference type="SUPFAM" id="SSF140490">
    <property type="entry name" value="Nqo1C-terminal domain-like"/>
    <property type="match status" value="1"/>
</dbReference>
<evidence type="ECO:0000256" key="3">
    <source>
        <dbReference type="ARBA" id="ARBA00022723"/>
    </source>
</evidence>
<keyword evidence="5" id="KW-0411">Iron-sulfur</keyword>
<evidence type="ECO:0000256" key="2">
    <source>
        <dbReference type="ARBA" id="ARBA00022485"/>
    </source>
</evidence>
<evidence type="ECO:0000313" key="7">
    <source>
        <dbReference type="EMBL" id="GHE49220.1"/>
    </source>
</evidence>
<proteinExistence type="inferred from homology"/>
<dbReference type="SUPFAM" id="SSF142019">
    <property type="entry name" value="Nqo1 FMN-binding domain-like"/>
    <property type="match status" value="1"/>
</dbReference>
<keyword evidence="4" id="KW-0408">Iron</keyword>
<keyword evidence="3" id="KW-0479">Metal-binding</keyword>
<dbReference type="PROSITE" id="PS00645">
    <property type="entry name" value="COMPLEX1_51K_2"/>
    <property type="match status" value="1"/>
</dbReference>
<dbReference type="InterPro" id="IPR036249">
    <property type="entry name" value="Thioredoxin-like_sf"/>
</dbReference>
<dbReference type="Pfam" id="PF01512">
    <property type="entry name" value="Complex1_51K"/>
    <property type="match status" value="1"/>
</dbReference>
<dbReference type="SUPFAM" id="SSF142984">
    <property type="entry name" value="Nqo1 middle domain-like"/>
    <property type="match status" value="1"/>
</dbReference>
<keyword evidence="2" id="KW-0004">4Fe-4S</keyword>